<feature type="transmembrane region" description="Helical" evidence="6">
    <location>
        <begin position="131"/>
        <end position="148"/>
    </location>
</feature>
<evidence type="ECO:0000313" key="8">
    <source>
        <dbReference type="Proteomes" id="UP000262802"/>
    </source>
</evidence>
<dbReference type="PANTHER" id="PTHR30238:SF0">
    <property type="entry name" value="THYLAKOID MEMBRANE PROTEIN TERC, CHLOROPLASTIC"/>
    <property type="match status" value="1"/>
</dbReference>
<evidence type="ECO:0000256" key="1">
    <source>
        <dbReference type="ARBA" id="ARBA00004141"/>
    </source>
</evidence>
<feature type="transmembrane region" description="Helical" evidence="6">
    <location>
        <begin position="257"/>
        <end position="276"/>
    </location>
</feature>
<keyword evidence="5 6" id="KW-0472">Membrane</keyword>
<evidence type="ECO:0000256" key="5">
    <source>
        <dbReference type="ARBA" id="ARBA00023136"/>
    </source>
</evidence>
<keyword evidence="3 6" id="KW-0812">Transmembrane</keyword>
<keyword evidence="4 6" id="KW-1133">Transmembrane helix</keyword>
<protein>
    <submittedName>
        <fullName evidence="7">TerC family protein</fullName>
    </submittedName>
</protein>
<dbReference type="Proteomes" id="UP000262802">
    <property type="component" value="Chromosome"/>
</dbReference>
<dbReference type="OrthoDB" id="9783692at2"/>
<feature type="transmembrane region" description="Helical" evidence="6">
    <location>
        <begin position="77"/>
        <end position="96"/>
    </location>
</feature>
<dbReference type="KEGG" id="hyh:D3Y59_01205"/>
<comment type="similarity">
    <text evidence="2">Belongs to the TerC family.</text>
</comment>
<name>A0A3B7QW81_9BACT</name>
<feature type="transmembrane region" description="Helical" evidence="6">
    <location>
        <begin position="103"/>
        <end position="125"/>
    </location>
</feature>
<organism evidence="7 8">
    <name type="scientific">Hymenobacter oligotrophus</name>
    <dbReference type="NCBI Taxonomy" id="2319843"/>
    <lineage>
        <taxon>Bacteria</taxon>
        <taxon>Pseudomonadati</taxon>
        <taxon>Bacteroidota</taxon>
        <taxon>Cytophagia</taxon>
        <taxon>Cytophagales</taxon>
        <taxon>Hymenobacteraceae</taxon>
        <taxon>Hymenobacter</taxon>
    </lineage>
</organism>
<sequence>MTTTPWFWVAFNLFVLAMLLLDLLVFNRKAHVVRMREALGWSAFWIALSLAFNYFVYHEFGREAGMNFLTGYLLEKALSVDNLFVFLLIFTYFKVPGEYQHKILFWGVLGALVLRATFIVIGAALISKFSWTLYVLGAFLVYTGFKMATTSGDPDIDPENNPVVRFLSRHLPITNRYEGSKFFVRKEKLLFATPLFVVLVMVETTDVVFAADSIPAILAVTQDKFIVYTSNVFALLGLRALYFALAGLMQLFHYLHYGLSLILVFIGGKLLLHDFFHLPTEWALGVVAAVLTLSVVVSLILPKKNDDDAVTEPAASSSDEPKV</sequence>
<evidence type="ECO:0000256" key="4">
    <source>
        <dbReference type="ARBA" id="ARBA00022989"/>
    </source>
</evidence>
<evidence type="ECO:0000256" key="3">
    <source>
        <dbReference type="ARBA" id="ARBA00022692"/>
    </source>
</evidence>
<dbReference type="InterPro" id="IPR022369">
    <property type="entry name" value="Integral_membrane_TerC_rswitch"/>
</dbReference>
<feature type="transmembrane region" description="Helical" evidence="6">
    <location>
        <begin position="225"/>
        <end position="245"/>
    </location>
</feature>
<evidence type="ECO:0000313" key="7">
    <source>
        <dbReference type="EMBL" id="AYA35785.1"/>
    </source>
</evidence>
<feature type="transmembrane region" description="Helical" evidence="6">
    <location>
        <begin position="282"/>
        <end position="301"/>
    </location>
</feature>
<keyword evidence="8" id="KW-1185">Reference proteome</keyword>
<comment type="subcellular location">
    <subcellularLocation>
        <location evidence="1">Membrane</location>
        <topology evidence="1">Multi-pass membrane protein</topology>
    </subcellularLocation>
</comment>
<dbReference type="RefSeq" id="WP_119443375.1">
    <property type="nucleotide sequence ID" value="NZ_CP032317.1"/>
</dbReference>
<dbReference type="EMBL" id="CP032317">
    <property type="protein sequence ID" value="AYA35785.1"/>
    <property type="molecule type" value="Genomic_DNA"/>
</dbReference>
<dbReference type="AlphaFoldDB" id="A0A3B7QW81"/>
<accession>A0A3B7QW81</accession>
<evidence type="ECO:0000256" key="2">
    <source>
        <dbReference type="ARBA" id="ARBA00007511"/>
    </source>
</evidence>
<gene>
    <name evidence="7" type="ORF">D3Y59_01205</name>
</gene>
<proteinExistence type="inferred from homology"/>
<feature type="transmembrane region" description="Helical" evidence="6">
    <location>
        <begin position="6"/>
        <end position="26"/>
    </location>
</feature>
<reference evidence="7 8" key="1">
    <citation type="submission" date="2018-09" db="EMBL/GenBank/DDBJ databases">
        <title>Hymenobacter medium sp. nov., isolated from R2A medium.</title>
        <authorList>
            <person name="Yingchao G."/>
        </authorList>
    </citation>
    <scope>NUCLEOTIDE SEQUENCE [LARGE SCALE GENOMIC DNA]</scope>
    <source>
        <strain evidence="8">sh-6</strain>
    </source>
</reference>
<evidence type="ECO:0000256" key="6">
    <source>
        <dbReference type="SAM" id="Phobius"/>
    </source>
</evidence>
<dbReference type="GO" id="GO:0016020">
    <property type="term" value="C:membrane"/>
    <property type="evidence" value="ECO:0007669"/>
    <property type="project" value="UniProtKB-SubCell"/>
</dbReference>
<dbReference type="NCBIfam" id="TIGR03718">
    <property type="entry name" value="R_switched_Alx"/>
    <property type="match status" value="1"/>
</dbReference>
<dbReference type="InterPro" id="IPR005496">
    <property type="entry name" value="Integral_membrane_TerC"/>
</dbReference>
<feature type="transmembrane region" description="Helical" evidence="6">
    <location>
        <begin position="189"/>
        <end position="210"/>
    </location>
</feature>
<dbReference type="Pfam" id="PF03741">
    <property type="entry name" value="TerC"/>
    <property type="match status" value="1"/>
</dbReference>
<dbReference type="PANTHER" id="PTHR30238">
    <property type="entry name" value="MEMBRANE BOUND PREDICTED REDOX MODULATOR"/>
    <property type="match status" value="1"/>
</dbReference>
<feature type="transmembrane region" description="Helical" evidence="6">
    <location>
        <begin position="38"/>
        <end position="57"/>
    </location>
</feature>